<dbReference type="EMBL" id="GECZ01025349">
    <property type="protein sequence ID" value="JAS44420.1"/>
    <property type="molecule type" value="Transcribed_RNA"/>
</dbReference>
<accession>A0A1B6F2J5</accession>
<proteinExistence type="predicted"/>
<dbReference type="AlphaFoldDB" id="A0A1B6F2J5"/>
<feature type="region of interest" description="Disordered" evidence="1">
    <location>
        <begin position="354"/>
        <end position="375"/>
    </location>
</feature>
<evidence type="ECO:0000313" key="2">
    <source>
        <dbReference type="EMBL" id="JAS44420.1"/>
    </source>
</evidence>
<organism evidence="2">
    <name type="scientific">Cuerna arida</name>
    <dbReference type="NCBI Taxonomy" id="1464854"/>
    <lineage>
        <taxon>Eukaryota</taxon>
        <taxon>Metazoa</taxon>
        <taxon>Ecdysozoa</taxon>
        <taxon>Arthropoda</taxon>
        <taxon>Hexapoda</taxon>
        <taxon>Insecta</taxon>
        <taxon>Pterygota</taxon>
        <taxon>Neoptera</taxon>
        <taxon>Paraneoptera</taxon>
        <taxon>Hemiptera</taxon>
        <taxon>Auchenorrhyncha</taxon>
        <taxon>Membracoidea</taxon>
        <taxon>Cicadellidae</taxon>
        <taxon>Cicadellinae</taxon>
        <taxon>Proconiini</taxon>
        <taxon>Cuerna</taxon>
    </lineage>
</organism>
<reference evidence="2" key="1">
    <citation type="submission" date="2015-11" db="EMBL/GenBank/DDBJ databases">
        <title>De novo transcriptome assembly of four potential Pierce s Disease insect vectors from Arizona vineyards.</title>
        <authorList>
            <person name="Tassone E.E."/>
        </authorList>
    </citation>
    <scope>NUCLEOTIDE SEQUENCE</scope>
</reference>
<protein>
    <submittedName>
        <fullName evidence="2">Uncharacterized protein</fullName>
    </submittedName>
</protein>
<sequence>MDGFNFEKCSMRNSIICCELVIKIKQYINILQFESRRLSMLQLECNKLLDKFYSSKDEFDFLIKDSIRIKYIGEENSLMVEEYVKEFSTFFMNVWQVGKLKFSEKGKRMKYICFVGNPLVEVMSTINSFVQEVMVRLTYMPYHSECASIMHNICNQIHVELQEECLGSADTCLRQYIYLQAAIPFLQELKSLIHQYIITPGIHTGKQFVDTVILQIPAINKDMLKDDEKDMVTFRFVVDLLNGKLIDKDVLDHNSDIRPIVEDDINLKRSLLVTKTVEWIMQQYKTEDVSSVFHNLTHHLVPVDTIGRKRSCYDWSPYSLKTYNYPNPVDFIDTMDTSDIQKIDWSLVYNGSPSPQRKFSRRGRKTGLNNNEISTSNDLQPIRLQTLQTPLLPPLL</sequence>
<name>A0A1B6F2J5_9HEMI</name>
<gene>
    <name evidence="2" type="ORF">g.16930</name>
</gene>
<evidence type="ECO:0000256" key="1">
    <source>
        <dbReference type="SAM" id="MobiDB-lite"/>
    </source>
</evidence>